<dbReference type="Pfam" id="PF00202">
    <property type="entry name" value="Aminotran_3"/>
    <property type="match status" value="1"/>
</dbReference>
<dbReference type="Gene3D" id="3.90.1150.10">
    <property type="entry name" value="Aspartate Aminotransferase, domain 1"/>
    <property type="match status" value="1"/>
</dbReference>
<dbReference type="CDD" id="cd00610">
    <property type="entry name" value="OAT_like"/>
    <property type="match status" value="1"/>
</dbReference>
<gene>
    <name evidence="6" type="ORF">HYN46_13735</name>
</gene>
<dbReference type="PROSITE" id="PS00600">
    <property type="entry name" value="AA_TRANSFER_CLASS_3"/>
    <property type="match status" value="1"/>
</dbReference>
<keyword evidence="7" id="KW-1185">Reference proteome</keyword>
<dbReference type="InterPro" id="IPR015422">
    <property type="entry name" value="PyrdxlP-dep_Trfase_small"/>
</dbReference>
<evidence type="ECO:0000256" key="4">
    <source>
        <dbReference type="ARBA" id="ARBA00022898"/>
    </source>
</evidence>
<dbReference type="PANTHER" id="PTHR11986:SF79">
    <property type="entry name" value="ACETYLORNITHINE AMINOTRANSFERASE, MITOCHONDRIAL"/>
    <property type="match status" value="1"/>
</dbReference>
<evidence type="ECO:0000313" key="7">
    <source>
        <dbReference type="Proteomes" id="UP000253940"/>
    </source>
</evidence>
<keyword evidence="4 5" id="KW-0663">Pyridoxal phosphate</keyword>
<keyword evidence="2 6" id="KW-0032">Aminotransferase</keyword>
<dbReference type="InterPro" id="IPR015421">
    <property type="entry name" value="PyrdxlP-dep_Trfase_major"/>
</dbReference>
<dbReference type="InterPro" id="IPR005814">
    <property type="entry name" value="Aminotrans_3"/>
</dbReference>
<keyword evidence="3 6" id="KW-0808">Transferase</keyword>
<name>A0A345P941_9GAMM</name>
<dbReference type="InterPro" id="IPR049704">
    <property type="entry name" value="Aminotrans_3_PPA_site"/>
</dbReference>
<reference evidence="6 7" key="1">
    <citation type="submission" date="2018-07" db="EMBL/GenBank/DDBJ databases">
        <title>Genome sequencing of Moraxellaceae gen. HYN0046.</title>
        <authorList>
            <person name="Kim M."/>
            <person name="Yi H."/>
        </authorList>
    </citation>
    <scope>NUCLEOTIDE SEQUENCE [LARGE SCALE GENOMIC DNA]</scope>
    <source>
        <strain evidence="6 7">HYN0046</strain>
    </source>
</reference>
<evidence type="ECO:0000256" key="2">
    <source>
        <dbReference type="ARBA" id="ARBA00022576"/>
    </source>
</evidence>
<proteinExistence type="inferred from homology"/>
<evidence type="ECO:0000256" key="5">
    <source>
        <dbReference type="RuleBase" id="RU003560"/>
    </source>
</evidence>
<organism evidence="6 7">
    <name type="scientific">Aquirhabdus parva</name>
    <dbReference type="NCBI Taxonomy" id="2283318"/>
    <lineage>
        <taxon>Bacteria</taxon>
        <taxon>Pseudomonadati</taxon>
        <taxon>Pseudomonadota</taxon>
        <taxon>Gammaproteobacteria</taxon>
        <taxon>Moraxellales</taxon>
        <taxon>Moraxellaceae</taxon>
        <taxon>Aquirhabdus</taxon>
    </lineage>
</organism>
<dbReference type="Gene3D" id="3.40.640.10">
    <property type="entry name" value="Type I PLP-dependent aspartate aminotransferase-like (Major domain)"/>
    <property type="match status" value="1"/>
</dbReference>
<comment type="similarity">
    <text evidence="5">Belongs to the class-III pyridoxal-phosphate-dependent aminotransferase family.</text>
</comment>
<dbReference type="GO" id="GO:0008483">
    <property type="term" value="F:transaminase activity"/>
    <property type="evidence" value="ECO:0007669"/>
    <property type="project" value="UniProtKB-KW"/>
</dbReference>
<evidence type="ECO:0000256" key="1">
    <source>
        <dbReference type="ARBA" id="ARBA00001933"/>
    </source>
</evidence>
<dbReference type="Proteomes" id="UP000253940">
    <property type="component" value="Chromosome"/>
</dbReference>
<dbReference type="KEGG" id="mbah:HYN46_13735"/>
<evidence type="ECO:0000256" key="3">
    <source>
        <dbReference type="ARBA" id="ARBA00022679"/>
    </source>
</evidence>
<dbReference type="GO" id="GO:0030170">
    <property type="term" value="F:pyridoxal phosphate binding"/>
    <property type="evidence" value="ECO:0007669"/>
    <property type="project" value="InterPro"/>
</dbReference>
<protein>
    <submittedName>
        <fullName evidence="6">Aspartate aminotransferase family protein</fullName>
    </submittedName>
</protein>
<sequence>MTSQISLPKLLDQCEQHWSASAAKLYRISQNSVEQEADGIHVYDHRGQKFIDCACSYGVFIVGHRNPAVQQAAVGQLKTLAWTPTGFINPAQQALTDKLKALVPGAWGDVHYMVSGAEAIEQTLRYVLKVKADRKGIVVMLDSYHGKTLAAMNILGQHQHQNTYGKIADEVKFVPYGDVEALRAAVGDGVRAVYLEPILGGAHLRLPPAGYLKQVEAICKSTDTLLVADEIQTAFGRCGRWFAIEYGPITPDMIILSKGLTGGYASIACVLYSEKLSQTHPTDVIEPDQRSHGGHPFASTAGLAAIQFIEDQHLVEQADRHGRQFGEGLQRLAAKYPQIIEDAPAIGLMTGLRLRGAVYEALLSMQLGKRGIHAGNSMNEKAANPVLRLYPPLQIDLASLDHVLAMLDESLAQIAKMPPLVIRLLKPLIHHLYKAPNDLLRWVEAKN</sequence>
<dbReference type="PANTHER" id="PTHR11986">
    <property type="entry name" value="AMINOTRANSFERASE CLASS III"/>
    <property type="match status" value="1"/>
</dbReference>
<dbReference type="InterPro" id="IPR015424">
    <property type="entry name" value="PyrdxlP-dep_Trfase"/>
</dbReference>
<dbReference type="AlphaFoldDB" id="A0A345P941"/>
<evidence type="ECO:0000313" key="6">
    <source>
        <dbReference type="EMBL" id="AXI03800.1"/>
    </source>
</evidence>
<dbReference type="GO" id="GO:0042802">
    <property type="term" value="F:identical protein binding"/>
    <property type="evidence" value="ECO:0007669"/>
    <property type="project" value="TreeGrafter"/>
</dbReference>
<dbReference type="RefSeq" id="WP_114899908.1">
    <property type="nucleotide sequence ID" value="NZ_CP031222.1"/>
</dbReference>
<dbReference type="SUPFAM" id="SSF53383">
    <property type="entry name" value="PLP-dependent transferases"/>
    <property type="match status" value="1"/>
</dbReference>
<dbReference type="PIRSF" id="PIRSF000521">
    <property type="entry name" value="Transaminase_4ab_Lys_Orn"/>
    <property type="match status" value="1"/>
</dbReference>
<comment type="cofactor">
    <cofactor evidence="1">
        <name>pyridoxal 5'-phosphate</name>
        <dbReference type="ChEBI" id="CHEBI:597326"/>
    </cofactor>
</comment>
<dbReference type="InterPro" id="IPR050103">
    <property type="entry name" value="Class-III_PLP-dep_AT"/>
</dbReference>
<accession>A0A345P941</accession>
<dbReference type="EMBL" id="CP031222">
    <property type="protein sequence ID" value="AXI03800.1"/>
    <property type="molecule type" value="Genomic_DNA"/>
</dbReference>
<dbReference type="OrthoDB" id="9801052at2"/>